<evidence type="ECO:0000256" key="2">
    <source>
        <dbReference type="ARBA" id="ARBA00005982"/>
    </source>
</evidence>
<comment type="subcellular location">
    <subcellularLocation>
        <location evidence="1 6">Membrane</location>
        <topology evidence="1 6">Multi-pass membrane protein</topology>
    </subcellularLocation>
</comment>
<feature type="transmembrane region" description="Helical" evidence="7">
    <location>
        <begin position="491"/>
        <end position="516"/>
    </location>
</feature>
<organism evidence="8 9">
    <name type="scientific">Parasponia andersonii</name>
    <name type="common">Sponia andersonii</name>
    <dbReference type="NCBI Taxonomy" id="3476"/>
    <lineage>
        <taxon>Eukaryota</taxon>
        <taxon>Viridiplantae</taxon>
        <taxon>Streptophyta</taxon>
        <taxon>Embryophyta</taxon>
        <taxon>Tracheophyta</taxon>
        <taxon>Spermatophyta</taxon>
        <taxon>Magnoliopsida</taxon>
        <taxon>eudicotyledons</taxon>
        <taxon>Gunneridae</taxon>
        <taxon>Pentapetalae</taxon>
        <taxon>rosids</taxon>
        <taxon>fabids</taxon>
        <taxon>Rosales</taxon>
        <taxon>Cannabaceae</taxon>
        <taxon>Parasponia</taxon>
    </lineage>
</organism>
<dbReference type="Gene3D" id="1.20.1250.20">
    <property type="entry name" value="MFS general substrate transporter like domains"/>
    <property type="match status" value="1"/>
</dbReference>
<comment type="caution">
    <text evidence="8">The sequence shown here is derived from an EMBL/GenBank/DDBJ whole genome shotgun (WGS) entry which is preliminary data.</text>
</comment>
<evidence type="ECO:0000256" key="4">
    <source>
        <dbReference type="ARBA" id="ARBA00022989"/>
    </source>
</evidence>
<dbReference type="SUPFAM" id="SSF103473">
    <property type="entry name" value="MFS general substrate transporter"/>
    <property type="match status" value="1"/>
</dbReference>
<keyword evidence="9" id="KW-1185">Reference proteome</keyword>
<protein>
    <submittedName>
        <fullName evidence="8">Proton-dependent oligopeptide transporter</fullName>
    </submittedName>
</protein>
<keyword evidence="4 7" id="KW-1133">Transmembrane helix</keyword>
<dbReference type="EMBL" id="JXTB01000549">
    <property type="protein sequence ID" value="PON36895.1"/>
    <property type="molecule type" value="Genomic_DNA"/>
</dbReference>
<dbReference type="AlphaFoldDB" id="A0A2P5AK21"/>
<name>A0A2P5AK21_PARAD</name>
<evidence type="ECO:0000256" key="3">
    <source>
        <dbReference type="ARBA" id="ARBA00022692"/>
    </source>
</evidence>
<feature type="transmembrane region" description="Helical" evidence="7">
    <location>
        <begin position="457"/>
        <end position="479"/>
    </location>
</feature>
<dbReference type="GO" id="GO:0022857">
    <property type="term" value="F:transmembrane transporter activity"/>
    <property type="evidence" value="ECO:0007669"/>
    <property type="project" value="InterPro"/>
</dbReference>
<dbReference type="Proteomes" id="UP000237105">
    <property type="component" value="Unassembled WGS sequence"/>
</dbReference>
<dbReference type="InterPro" id="IPR018456">
    <property type="entry name" value="PTR2_symporter_CS"/>
</dbReference>
<feature type="transmembrane region" description="Helical" evidence="7">
    <location>
        <begin position="415"/>
        <end position="437"/>
    </location>
</feature>
<dbReference type="GO" id="GO:0016020">
    <property type="term" value="C:membrane"/>
    <property type="evidence" value="ECO:0007669"/>
    <property type="project" value="UniProtKB-SubCell"/>
</dbReference>
<sequence length="573" mass="64266">MEEEDIYTQDGTLDIKKKPANKKKTGNWRACRFILGTECSERLAYYGLGTNLVNYLQDRLNLGNAAAANSVTNWSGTCYATPLIGAFLADAYLGRFWTIALFSIIYVVGVTFLTLSASVPGLKPSCNSAGCQSKASQRSFAFFALYMIAFGTGGIKPCVSSFGADQFDDTDETERKEKSSFFNWFYFSINVGALVASSILVWIQMNVGWGWGFGVPAVAMAIAVVFFFSGSRMYRLQKPGGSPLTRISQVIVASFRKFNVKVPEDKSFLYETADEECNIQGSRKLEHTDKLSFFDKSAVQTDNDDIKGGVANPWRLCTVTQVEELKAIIRLLPIWASGIVFAAVYSQMSTMFVLQGNTMDQHMGPHFEIPSASLSLFDTVSVLLWAPLYDKIIVPFVRKFTGRERGFTQLQRMGIGFVISIFSMISAGLLEIVRLNIVHKNNYYDLKYIPMSIFWQIPQYFLIGCAEVFTFIGQLEFFYDQAPDAMRSLCSALSLTTIALGNYLSTLLVTVVTNVTTRNGKLGWIPDNLNRGHLDYFYWVLSILSLINFLVYLWIAKWYTYKKTVVRTSVQTG</sequence>
<dbReference type="STRING" id="3476.A0A2P5AK21"/>
<dbReference type="InterPro" id="IPR036259">
    <property type="entry name" value="MFS_trans_sf"/>
</dbReference>
<feature type="transmembrane region" description="Helical" evidence="7">
    <location>
        <begin position="536"/>
        <end position="555"/>
    </location>
</feature>
<dbReference type="Pfam" id="PF00854">
    <property type="entry name" value="PTR2"/>
    <property type="match status" value="1"/>
</dbReference>
<evidence type="ECO:0000256" key="1">
    <source>
        <dbReference type="ARBA" id="ARBA00004141"/>
    </source>
</evidence>
<evidence type="ECO:0000313" key="8">
    <source>
        <dbReference type="EMBL" id="PON36895.1"/>
    </source>
</evidence>
<feature type="transmembrane region" description="Helical" evidence="7">
    <location>
        <begin position="334"/>
        <end position="354"/>
    </location>
</feature>
<feature type="transmembrane region" description="Helical" evidence="7">
    <location>
        <begin position="184"/>
        <end position="203"/>
    </location>
</feature>
<feature type="transmembrane region" description="Helical" evidence="7">
    <location>
        <begin position="96"/>
        <end position="115"/>
    </location>
</feature>
<feature type="transmembrane region" description="Helical" evidence="7">
    <location>
        <begin position="374"/>
        <end position="394"/>
    </location>
</feature>
<dbReference type="OrthoDB" id="8904098at2759"/>
<reference evidence="9" key="1">
    <citation type="submission" date="2016-06" db="EMBL/GenBank/DDBJ databases">
        <title>Parallel loss of symbiosis genes in relatives of nitrogen-fixing non-legume Parasponia.</title>
        <authorList>
            <person name="Van Velzen R."/>
            <person name="Holmer R."/>
            <person name="Bu F."/>
            <person name="Rutten L."/>
            <person name="Van Zeijl A."/>
            <person name="Liu W."/>
            <person name="Santuari L."/>
            <person name="Cao Q."/>
            <person name="Sharma T."/>
            <person name="Shen D."/>
            <person name="Roswanjaya Y."/>
            <person name="Wardhani T."/>
            <person name="Kalhor M.S."/>
            <person name="Jansen J."/>
            <person name="Van den Hoogen J."/>
            <person name="Gungor B."/>
            <person name="Hartog M."/>
            <person name="Hontelez J."/>
            <person name="Verver J."/>
            <person name="Yang W.-C."/>
            <person name="Schijlen E."/>
            <person name="Repin R."/>
            <person name="Schilthuizen M."/>
            <person name="Schranz E."/>
            <person name="Heidstra R."/>
            <person name="Miyata K."/>
            <person name="Fedorova E."/>
            <person name="Kohlen W."/>
            <person name="Bisseling T."/>
            <person name="Smit S."/>
            <person name="Geurts R."/>
        </authorList>
    </citation>
    <scope>NUCLEOTIDE SEQUENCE [LARGE SCALE GENOMIC DNA]</scope>
    <source>
        <strain evidence="9">cv. WU1-14</strain>
    </source>
</reference>
<dbReference type="PROSITE" id="PS01023">
    <property type="entry name" value="PTR2_2"/>
    <property type="match status" value="1"/>
</dbReference>
<dbReference type="GO" id="GO:0006857">
    <property type="term" value="P:oligopeptide transport"/>
    <property type="evidence" value="ECO:0007669"/>
    <property type="project" value="InterPro"/>
</dbReference>
<keyword evidence="6" id="KW-0813">Transport</keyword>
<evidence type="ECO:0000256" key="5">
    <source>
        <dbReference type="ARBA" id="ARBA00023136"/>
    </source>
</evidence>
<dbReference type="InterPro" id="IPR000109">
    <property type="entry name" value="POT_fam"/>
</dbReference>
<proteinExistence type="inferred from homology"/>
<keyword evidence="5 7" id="KW-0472">Membrane</keyword>
<comment type="similarity">
    <text evidence="2 6">Belongs to the major facilitator superfamily. Proton-dependent oligopeptide transporter (POT/PTR) (TC 2.A.17) family.</text>
</comment>
<feature type="transmembrane region" description="Helical" evidence="7">
    <location>
        <begin position="209"/>
        <end position="228"/>
    </location>
</feature>
<gene>
    <name evidence="8" type="primary">PanNPF45</name>
    <name evidence="8" type="ORF">PanWU01x14_324480</name>
</gene>
<evidence type="ECO:0000256" key="7">
    <source>
        <dbReference type="SAM" id="Phobius"/>
    </source>
</evidence>
<dbReference type="PANTHER" id="PTHR11654">
    <property type="entry name" value="OLIGOPEPTIDE TRANSPORTER-RELATED"/>
    <property type="match status" value="1"/>
</dbReference>
<accession>A0A2P5AK21</accession>
<evidence type="ECO:0000313" key="9">
    <source>
        <dbReference type="Proteomes" id="UP000237105"/>
    </source>
</evidence>
<dbReference type="PROSITE" id="PS01022">
    <property type="entry name" value="PTR2_1"/>
    <property type="match status" value="1"/>
</dbReference>
<evidence type="ECO:0000256" key="6">
    <source>
        <dbReference type="RuleBase" id="RU003755"/>
    </source>
</evidence>
<keyword evidence="3 6" id="KW-0812">Transmembrane</keyword>